<evidence type="ECO:0000256" key="8">
    <source>
        <dbReference type="ARBA" id="ARBA00023315"/>
    </source>
</evidence>
<feature type="domain" description="Peripheral subunit-binding (PSBD)" evidence="13">
    <location>
        <begin position="225"/>
        <end position="262"/>
    </location>
</feature>
<comment type="cofactor">
    <cofactor evidence="1 10">
        <name>(R)-lipoate</name>
        <dbReference type="ChEBI" id="CHEBI:83088"/>
    </cofactor>
</comment>
<comment type="catalytic activity">
    <reaction evidence="9">
        <text>N(6)-[(R)-dihydrolipoyl]-L-lysyl-[protein] + 2-methylpropanoyl-CoA = N(6)-[(R)-S(8)-2-methylpropanoyldihydrolipoyl]-L-lysyl-[protein] + CoA</text>
        <dbReference type="Rhea" id="RHEA:18865"/>
        <dbReference type="Rhea" id="RHEA-COMP:10475"/>
        <dbReference type="Rhea" id="RHEA-COMP:10497"/>
        <dbReference type="ChEBI" id="CHEBI:57287"/>
        <dbReference type="ChEBI" id="CHEBI:57338"/>
        <dbReference type="ChEBI" id="CHEBI:83100"/>
        <dbReference type="ChEBI" id="CHEBI:83142"/>
        <dbReference type="EC" id="2.3.1.168"/>
    </reaction>
    <physiologicalReaction direction="left-to-right" evidence="9">
        <dbReference type="Rhea" id="RHEA:18866"/>
    </physiologicalReaction>
</comment>
<dbReference type="InterPro" id="IPR036625">
    <property type="entry name" value="E3-bd_dom_sf"/>
</dbReference>
<evidence type="ECO:0000313" key="15">
    <source>
        <dbReference type="Proteomes" id="UP000054558"/>
    </source>
</evidence>
<keyword evidence="8 10" id="KW-0012">Acyltransferase</keyword>
<dbReference type="InterPro" id="IPR004167">
    <property type="entry name" value="PSBD"/>
</dbReference>
<dbReference type="FunFam" id="2.40.50.100:FF:000013">
    <property type="entry name" value="Dihydrolipoamide acetyltransferase component of pyruvate dehydrogenase complex"/>
    <property type="match status" value="1"/>
</dbReference>
<dbReference type="PROSITE" id="PS51826">
    <property type="entry name" value="PSBD"/>
    <property type="match status" value="1"/>
</dbReference>
<evidence type="ECO:0000256" key="11">
    <source>
        <dbReference type="SAM" id="MobiDB-lite"/>
    </source>
</evidence>
<evidence type="ECO:0000256" key="2">
    <source>
        <dbReference type="ARBA" id="ARBA00004305"/>
    </source>
</evidence>
<dbReference type="FunFam" id="4.10.320.10:FF:000002">
    <property type="entry name" value="Dihydrolipoamide acetyltransferase component of pyruvate dehydrogenase complex"/>
    <property type="match status" value="1"/>
</dbReference>
<keyword evidence="7" id="KW-0496">Mitochondrion</keyword>
<dbReference type="EC" id="2.3.1.-" evidence="10"/>
<dbReference type="GO" id="GO:0005829">
    <property type="term" value="C:cytosol"/>
    <property type="evidence" value="ECO:0007669"/>
    <property type="project" value="UniProtKB-ARBA"/>
</dbReference>
<dbReference type="EMBL" id="DF237481">
    <property type="protein sequence ID" value="GAQ89523.1"/>
    <property type="molecule type" value="Genomic_DNA"/>
</dbReference>
<dbReference type="InterPro" id="IPR023213">
    <property type="entry name" value="CAT-like_dom_sf"/>
</dbReference>
<proteinExistence type="inferred from homology"/>
<protein>
    <recommendedName>
        <fullName evidence="10">Dihydrolipoamide acetyltransferase component of pyruvate dehydrogenase complex</fullName>
        <ecNumber evidence="10">2.3.1.-</ecNumber>
    </recommendedName>
</protein>
<dbReference type="GO" id="GO:0043754">
    <property type="term" value="F:dihydrolipoamide branched chain acyltransferase activity"/>
    <property type="evidence" value="ECO:0007669"/>
    <property type="project" value="UniProtKB-EC"/>
</dbReference>
<keyword evidence="6" id="KW-0809">Transit peptide</keyword>
<dbReference type="Gene3D" id="3.30.559.10">
    <property type="entry name" value="Chloramphenicol acetyltransferase-like domain"/>
    <property type="match status" value="1"/>
</dbReference>
<dbReference type="InterPro" id="IPR000089">
    <property type="entry name" value="Biotin_lipoyl"/>
</dbReference>
<dbReference type="GO" id="GO:0005739">
    <property type="term" value="C:mitochondrion"/>
    <property type="evidence" value="ECO:0000318"/>
    <property type="project" value="GO_Central"/>
</dbReference>
<organism evidence="14 15">
    <name type="scientific">Klebsormidium nitens</name>
    <name type="common">Green alga</name>
    <name type="synonym">Ulothrix nitens</name>
    <dbReference type="NCBI Taxonomy" id="105231"/>
    <lineage>
        <taxon>Eukaryota</taxon>
        <taxon>Viridiplantae</taxon>
        <taxon>Streptophyta</taxon>
        <taxon>Klebsormidiophyceae</taxon>
        <taxon>Klebsormidiales</taxon>
        <taxon>Klebsormidiaceae</taxon>
        <taxon>Klebsormidium</taxon>
    </lineage>
</organism>
<feature type="compositionally biased region" description="Low complexity" evidence="11">
    <location>
        <begin position="184"/>
        <end position="199"/>
    </location>
</feature>
<dbReference type="InterPro" id="IPR050743">
    <property type="entry name" value="2-oxoacid_DH_E2_comp"/>
</dbReference>
<dbReference type="SUPFAM" id="SSF52777">
    <property type="entry name" value="CoA-dependent acyltransferases"/>
    <property type="match status" value="1"/>
</dbReference>
<gene>
    <name evidence="14" type="ORF">KFL_005320050</name>
</gene>
<evidence type="ECO:0000256" key="7">
    <source>
        <dbReference type="ARBA" id="ARBA00023128"/>
    </source>
</evidence>
<evidence type="ECO:0000256" key="6">
    <source>
        <dbReference type="ARBA" id="ARBA00022946"/>
    </source>
</evidence>
<evidence type="ECO:0000256" key="1">
    <source>
        <dbReference type="ARBA" id="ARBA00001938"/>
    </source>
</evidence>
<evidence type="ECO:0000259" key="13">
    <source>
        <dbReference type="PROSITE" id="PS51826"/>
    </source>
</evidence>
<dbReference type="OrthoDB" id="15567at2759"/>
<evidence type="ECO:0000259" key="12">
    <source>
        <dbReference type="PROSITE" id="PS50968"/>
    </source>
</evidence>
<evidence type="ECO:0000256" key="4">
    <source>
        <dbReference type="ARBA" id="ARBA00022679"/>
    </source>
</evidence>
<keyword evidence="4 10" id="KW-0808">Transferase</keyword>
<dbReference type="InterPro" id="IPR001078">
    <property type="entry name" value="2-oxoacid_DH_actylTfrase"/>
</dbReference>
<evidence type="ECO:0000256" key="3">
    <source>
        <dbReference type="ARBA" id="ARBA00007317"/>
    </source>
</evidence>
<feature type="region of interest" description="Disordered" evidence="11">
    <location>
        <begin position="272"/>
        <end position="311"/>
    </location>
</feature>
<dbReference type="GO" id="GO:0005759">
    <property type="term" value="C:mitochondrial matrix"/>
    <property type="evidence" value="ECO:0007669"/>
    <property type="project" value="UniProtKB-SubCell"/>
</dbReference>
<comment type="similarity">
    <text evidence="3 10">Belongs to the 2-oxoacid dehydrogenase family.</text>
</comment>
<evidence type="ECO:0000256" key="5">
    <source>
        <dbReference type="ARBA" id="ARBA00022823"/>
    </source>
</evidence>
<dbReference type="AlphaFoldDB" id="A0A1Y1IFW1"/>
<dbReference type="FunFam" id="3.30.559.10:FF:000027">
    <property type="entry name" value="Dihydrolipoamide acetyltransferase component of pyruvate dehydrogenase complex"/>
    <property type="match status" value="1"/>
</dbReference>
<dbReference type="Pfam" id="PF02817">
    <property type="entry name" value="E3_binding"/>
    <property type="match status" value="1"/>
</dbReference>
<dbReference type="Pfam" id="PF00364">
    <property type="entry name" value="Biotin_lipoyl"/>
    <property type="match status" value="1"/>
</dbReference>
<evidence type="ECO:0000256" key="9">
    <source>
        <dbReference type="ARBA" id="ARBA00051775"/>
    </source>
</evidence>
<dbReference type="Proteomes" id="UP000054558">
    <property type="component" value="Unassembled WGS sequence"/>
</dbReference>
<dbReference type="CDD" id="cd06849">
    <property type="entry name" value="lipoyl_domain"/>
    <property type="match status" value="1"/>
</dbReference>
<dbReference type="PANTHER" id="PTHR43178:SF14">
    <property type="entry name" value="LIPOAMIDE ACYLTRANSFERASE COMPONENT OF BRANCHED-CHAIN ALPHA-KETO ACID DEHYDROGENASE COMPLEX, MITOCHONDRIAL"/>
    <property type="match status" value="1"/>
</dbReference>
<dbReference type="SUPFAM" id="SSF47005">
    <property type="entry name" value="Peripheral subunit-binding domain of 2-oxo acid dehydrogenase complex"/>
    <property type="match status" value="1"/>
</dbReference>
<accession>A0A1Y1IFW1</accession>
<dbReference type="Pfam" id="PF00198">
    <property type="entry name" value="2-oxoacid_dh"/>
    <property type="match status" value="1"/>
</dbReference>
<dbReference type="Gene3D" id="4.10.320.10">
    <property type="entry name" value="E3-binding domain"/>
    <property type="match status" value="1"/>
</dbReference>
<dbReference type="GO" id="GO:0160157">
    <property type="term" value="C:branched-chain alpha-ketoacid dehydrogenase complex"/>
    <property type="evidence" value="ECO:0000318"/>
    <property type="project" value="GO_Central"/>
</dbReference>
<sequence length="550" mass="59241">MHALRWQLTRFRVGLRSATVCVETQSNPSAWRIVSEEANHKQSVRLLSSLTEAPRQRFLLLESWTTAQRCTSWDNLWHERREFSAPASKPGLNKDGVYDILLAQTGEGIAECEVLKWNVKEGQEVQQFDLLCEVQSDKASVEITSRYAGTVRKIYFQPGDIVKVGETLCDLTPLGGQPEPATSSEEPALAAAHKASASEPVTASVISEHAPKAGTGGHGPKHKASASPAVRALAREYGVDLSNVVGTGPEGRVLKGDVLRFVAVSQGVEETREAGGVSDVPQDAPATVSEPKSVSVTEPLRPEAPERPVPVAASEGDKVVPLRGYRRAMAKSMAAANEVPHFTFCEEIDMDRLVELRTRLQAAAAVAGGADVKVTYMPLIMKALSAALRDFPEVNATVNADATELTCRASHNIGVAMATPQGLVVPNVKNCQDLTVKQIAQEMQRLQGLAKAGRLPDHDLKGGTITVSNVGTIGGTYATPLINLPEVAIVALGKVQTLPRYRGGELRPVAVMQVSWSADHRVIDGASIASFCQAWKRYLEAPDTLLLHLR</sequence>
<dbReference type="InterPro" id="IPR003016">
    <property type="entry name" value="2-oxoA_DH_lipoyl-BS"/>
</dbReference>
<feature type="region of interest" description="Disordered" evidence="11">
    <location>
        <begin position="174"/>
        <end position="203"/>
    </location>
</feature>
<evidence type="ECO:0000313" key="14">
    <source>
        <dbReference type="EMBL" id="GAQ89523.1"/>
    </source>
</evidence>
<dbReference type="STRING" id="105231.A0A1Y1IFW1"/>
<evidence type="ECO:0000256" key="10">
    <source>
        <dbReference type="RuleBase" id="RU003423"/>
    </source>
</evidence>
<dbReference type="SUPFAM" id="SSF51230">
    <property type="entry name" value="Single hybrid motif"/>
    <property type="match status" value="1"/>
</dbReference>
<dbReference type="Gene3D" id="2.40.50.100">
    <property type="match status" value="1"/>
</dbReference>
<keyword evidence="15" id="KW-1185">Reference proteome</keyword>
<feature type="domain" description="Lipoyl-binding" evidence="12">
    <location>
        <begin position="97"/>
        <end position="172"/>
    </location>
</feature>
<comment type="subcellular location">
    <subcellularLocation>
        <location evidence="2">Mitochondrion matrix</location>
    </subcellularLocation>
</comment>
<keyword evidence="5 10" id="KW-0450">Lipoyl</keyword>
<dbReference type="OMA" id="MPFCIKA"/>
<name>A0A1Y1IFW1_KLENI</name>
<dbReference type="PANTHER" id="PTHR43178">
    <property type="entry name" value="DIHYDROLIPOAMIDE ACETYLTRANSFERASE COMPONENT OF PYRUVATE DEHYDROGENASE COMPLEX"/>
    <property type="match status" value="1"/>
</dbReference>
<reference evidence="14 15" key="1">
    <citation type="journal article" date="2014" name="Nat. Commun.">
        <title>Klebsormidium flaccidum genome reveals primary factors for plant terrestrial adaptation.</title>
        <authorList>
            <person name="Hori K."/>
            <person name="Maruyama F."/>
            <person name="Fujisawa T."/>
            <person name="Togashi T."/>
            <person name="Yamamoto N."/>
            <person name="Seo M."/>
            <person name="Sato S."/>
            <person name="Yamada T."/>
            <person name="Mori H."/>
            <person name="Tajima N."/>
            <person name="Moriyama T."/>
            <person name="Ikeuchi M."/>
            <person name="Watanabe M."/>
            <person name="Wada H."/>
            <person name="Kobayashi K."/>
            <person name="Saito M."/>
            <person name="Masuda T."/>
            <person name="Sasaki-Sekimoto Y."/>
            <person name="Mashiguchi K."/>
            <person name="Awai K."/>
            <person name="Shimojima M."/>
            <person name="Masuda S."/>
            <person name="Iwai M."/>
            <person name="Nobusawa T."/>
            <person name="Narise T."/>
            <person name="Kondo S."/>
            <person name="Saito H."/>
            <person name="Sato R."/>
            <person name="Murakawa M."/>
            <person name="Ihara Y."/>
            <person name="Oshima-Yamada Y."/>
            <person name="Ohtaka K."/>
            <person name="Satoh M."/>
            <person name="Sonobe K."/>
            <person name="Ishii M."/>
            <person name="Ohtani R."/>
            <person name="Kanamori-Sato M."/>
            <person name="Honoki R."/>
            <person name="Miyazaki D."/>
            <person name="Mochizuki H."/>
            <person name="Umetsu J."/>
            <person name="Higashi K."/>
            <person name="Shibata D."/>
            <person name="Kamiya Y."/>
            <person name="Sato N."/>
            <person name="Nakamura Y."/>
            <person name="Tabata S."/>
            <person name="Ida S."/>
            <person name="Kurokawa K."/>
            <person name="Ohta H."/>
        </authorList>
    </citation>
    <scope>NUCLEOTIDE SEQUENCE [LARGE SCALE GENOMIC DNA]</scope>
    <source>
        <strain evidence="14 15">NIES-2285</strain>
    </source>
</reference>
<dbReference type="PROSITE" id="PS00189">
    <property type="entry name" value="LIPOYL"/>
    <property type="match status" value="1"/>
</dbReference>
<dbReference type="PROSITE" id="PS50968">
    <property type="entry name" value="BIOTINYL_LIPOYL"/>
    <property type="match status" value="1"/>
</dbReference>
<dbReference type="InterPro" id="IPR011053">
    <property type="entry name" value="Single_hybrid_motif"/>
</dbReference>